<name>A0A1J9PT41_9EURO</name>
<feature type="compositionally biased region" description="Low complexity" evidence="1">
    <location>
        <begin position="71"/>
        <end position="84"/>
    </location>
</feature>
<feature type="compositionally biased region" description="Polar residues" evidence="1">
    <location>
        <begin position="253"/>
        <end position="263"/>
    </location>
</feature>
<feature type="compositionally biased region" description="Polar residues" evidence="1">
    <location>
        <begin position="32"/>
        <end position="45"/>
    </location>
</feature>
<feature type="region of interest" description="Disordered" evidence="1">
    <location>
        <begin position="32"/>
        <end position="478"/>
    </location>
</feature>
<feature type="compositionally biased region" description="Basic and acidic residues" evidence="1">
    <location>
        <begin position="269"/>
        <end position="305"/>
    </location>
</feature>
<comment type="caution">
    <text evidence="2">The sequence shown here is derived from an EMBL/GenBank/DDBJ whole genome shotgun (WGS) entry which is preliminary data.</text>
</comment>
<feature type="compositionally biased region" description="Polar residues" evidence="1">
    <location>
        <begin position="330"/>
        <end position="343"/>
    </location>
</feature>
<feature type="compositionally biased region" description="Basic and acidic residues" evidence="1">
    <location>
        <begin position="162"/>
        <end position="171"/>
    </location>
</feature>
<dbReference type="Proteomes" id="UP000182235">
    <property type="component" value="Unassembled WGS sequence"/>
</dbReference>
<reference evidence="2 3" key="1">
    <citation type="submission" date="2015-07" db="EMBL/GenBank/DDBJ databases">
        <title>Emmonsia species relationships and genome sequence.</title>
        <authorList>
            <consortium name="The Broad Institute Genomics Platform"/>
            <person name="Cuomo C.A."/>
            <person name="Munoz J.F."/>
            <person name="Imamovic A."/>
            <person name="Priest M.E."/>
            <person name="Young S."/>
            <person name="Clay O.K."/>
            <person name="McEwen J.G."/>
        </authorList>
    </citation>
    <scope>NUCLEOTIDE SEQUENCE [LARGE SCALE GENOMIC DNA]</scope>
    <source>
        <strain evidence="2 3">UAMH 9510</strain>
    </source>
</reference>
<gene>
    <name evidence="2" type="ORF">AJ78_00612</name>
</gene>
<sequence>MWKKNIRSREPVIGSPTLLTTTFDNATLQTMTTINSPTNPQNMPDNNRRDDGRHGPGLPPLPFKPTEPNSRRANPPSRPPVASSIYSKRDSYAAGNMASADNDVHPSRRNPQPYQSEFRDSQYTDISPPDSPVFAPTGHPRESPDVSPIENDPPQFPPPRAPLRELHREGRLPSALPVPSKDVPHIPTTVPAPAPASSQPYASSPRPTTPNPISPSQASNRLTRWDDFSGEPTHDEKGKVAQATPGSLVPKESPTTKQSSKQGFNFLAKGKELNQARKKLMEGRRHTDKNDKDDSARLPRPKEPWKGASGRTAIVKPIEAKKTSRPQPPLSIQTQPQKDSSTGIERKSLPRDNASGGIPPLTVSKSRDAGSAPNDPTIKPIVPLKAGNNTPTSVRVPPTTASQSVSSGTPAQSETPRATQNEIPDPDLATRLQNIHLEQQPSSRFSATTYATTEAPSSPPGTPRARTADKTAPPIPSISAERTETISSRTFVKATRRKPTPSEITTSSAKTLPRSPPELEADNRIDAMEARLNDLAQRKGNINTILHELTQVIQPSSIAYDLATRSEVKKSVNSLNNELMEIRMEEHDVGMKLMRARKKQDQQEYYQPSSIWVKRVTGDD</sequence>
<dbReference type="PANTHER" id="PTHR42023">
    <property type="entry name" value="BHLH DOMAIN-CONTAINING PROTEIN"/>
    <property type="match status" value="1"/>
</dbReference>
<evidence type="ECO:0000256" key="1">
    <source>
        <dbReference type="SAM" id="MobiDB-lite"/>
    </source>
</evidence>
<accession>A0A1J9PT41</accession>
<dbReference type="EMBL" id="LGRN01000010">
    <property type="protein sequence ID" value="OJD19438.1"/>
    <property type="molecule type" value="Genomic_DNA"/>
</dbReference>
<organism evidence="2 3">
    <name type="scientific">Emergomyces pasteurianus Ep9510</name>
    <dbReference type="NCBI Taxonomy" id="1447872"/>
    <lineage>
        <taxon>Eukaryota</taxon>
        <taxon>Fungi</taxon>
        <taxon>Dikarya</taxon>
        <taxon>Ascomycota</taxon>
        <taxon>Pezizomycotina</taxon>
        <taxon>Eurotiomycetes</taxon>
        <taxon>Eurotiomycetidae</taxon>
        <taxon>Onygenales</taxon>
        <taxon>Ajellomycetaceae</taxon>
        <taxon>Emergomyces</taxon>
    </lineage>
</organism>
<feature type="compositionally biased region" description="Polar residues" evidence="1">
    <location>
        <begin position="387"/>
        <end position="422"/>
    </location>
</feature>
<dbReference type="VEuPathDB" id="FungiDB:AJ78_00612"/>
<proteinExistence type="predicted"/>
<evidence type="ECO:0000313" key="3">
    <source>
        <dbReference type="Proteomes" id="UP000182235"/>
    </source>
</evidence>
<dbReference type="OrthoDB" id="4507572at2759"/>
<feature type="region of interest" description="Disordered" evidence="1">
    <location>
        <begin position="492"/>
        <end position="518"/>
    </location>
</feature>
<keyword evidence="3" id="KW-1185">Reference proteome</keyword>
<feature type="compositionally biased region" description="Low complexity" evidence="1">
    <location>
        <begin position="195"/>
        <end position="206"/>
    </location>
</feature>
<dbReference type="PANTHER" id="PTHR42023:SF1">
    <property type="entry name" value="BHLH DOMAIN-CONTAINING PROTEIN"/>
    <property type="match status" value="1"/>
</dbReference>
<dbReference type="AlphaFoldDB" id="A0A1J9PT41"/>
<evidence type="ECO:0000313" key="2">
    <source>
        <dbReference type="EMBL" id="OJD19438.1"/>
    </source>
</evidence>
<feature type="compositionally biased region" description="Basic and acidic residues" evidence="1">
    <location>
        <begin position="223"/>
        <end position="239"/>
    </location>
</feature>
<protein>
    <submittedName>
        <fullName evidence="2">Uncharacterized protein</fullName>
    </submittedName>
</protein>
<dbReference type="STRING" id="1447872.A0A1J9PT41"/>
<feature type="compositionally biased region" description="Polar residues" evidence="1">
    <location>
        <begin position="431"/>
        <end position="456"/>
    </location>
</feature>